<keyword evidence="2" id="KW-1185">Reference proteome</keyword>
<dbReference type="PATRIC" id="fig|46224.3.peg.3273"/>
<dbReference type="EMBL" id="LQYN01000004">
    <property type="protein sequence ID" value="KYD11584.1"/>
    <property type="molecule type" value="Genomic_DNA"/>
</dbReference>
<sequence>MKIKDISKNIWSRMRKYTIIKNCDKNVFKIGLESWIKE</sequence>
<dbReference type="Proteomes" id="UP000075666">
    <property type="component" value="Unassembled WGS sequence"/>
</dbReference>
<organism evidence="1 2">
    <name type="scientific">Heyndrickxia sporothermodurans</name>
    <dbReference type="NCBI Taxonomy" id="46224"/>
    <lineage>
        <taxon>Bacteria</taxon>
        <taxon>Bacillati</taxon>
        <taxon>Bacillota</taxon>
        <taxon>Bacilli</taxon>
        <taxon>Bacillales</taxon>
        <taxon>Bacillaceae</taxon>
        <taxon>Heyndrickxia</taxon>
    </lineage>
</organism>
<dbReference type="STRING" id="46224.B4102_1487"/>
<comment type="caution">
    <text evidence="1">The sequence shown here is derived from an EMBL/GenBank/DDBJ whole genome shotgun (WGS) entry which is preliminary data.</text>
</comment>
<reference evidence="1 2" key="1">
    <citation type="submission" date="2016-01" db="EMBL/GenBank/DDBJ databases">
        <title>Genome Sequences of Twelve Sporeforming Bacillus Species Isolated from Foods.</title>
        <authorList>
            <person name="Berendsen E.M."/>
            <person name="Wells-Bennik M.H."/>
            <person name="Krawcyk A.O."/>
            <person name="De Jong A."/>
            <person name="Holsappel S."/>
            <person name="Eijlander R.T."/>
            <person name="Kuipers O.P."/>
        </authorList>
    </citation>
    <scope>NUCLEOTIDE SEQUENCE [LARGE SCALE GENOMIC DNA]</scope>
    <source>
        <strain evidence="1 2">B4102</strain>
    </source>
</reference>
<accession>A0A150LH67</accession>
<dbReference type="AlphaFoldDB" id="A0A150LH67"/>
<proteinExistence type="predicted"/>
<protein>
    <submittedName>
        <fullName evidence="1">Uncharacterized protein</fullName>
    </submittedName>
</protein>
<evidence type="ECO:0000313" key="1">
    <source>
        <dbReference type="EMBL" id="KYD11584.1"/>
    </source>
</evidence>
<gene>
    <name evidence="1" type="ORF">B4102_1487</name>
</gene>
<name>A0A150LH67_9BACI</name>
<evidence type="ECO:0000313" key="2">
    <source>
        <dbReference type="Proteomes" id="UP000075666"/>
    </source>
</evidence>